<organism evidence="1 2">
    <name type="scientific">Coemansia aciculifera</name>
    <dbReference type="NCBI Taxonomy" id="417176"/>
    <lineage>
        <taxon>Eukaryota</taxon>
        <taxon>Fungi</taxon>
        <taxon>Fungi incertae sedis</taxon>
        <taxon>Zoopagomycota</taxon>
        <taxon>Kickxellomycotina</taxon>
        <taxon>Kickxellomycetes</taxon>
        <taxon>Kickxellales</taxon>
        <taxon>Kickxellaceae</taxon>
        <taxon>Coemansia</taxon>
    </lineage>
</organism>
<comment type="caution">
    <text evidence="1">The sequence shown here is derived from an EMBL/GenBank/DDBJ whole genome shotgun (WGS) entry which is preliminary data.</text>
</comment>
<keyword evidence="2" id="KW-1185">Reference proteome</keyword>
<gene>
    <name evidence="1" type="ORF">IWW38_004068</name>
</gene>
<protein>
    <submittedName>
        <fullName evidence="1">Uncharacterized protein</fullName>
    </submittedName>
</protein>
<evidence type="ECO:0000313" key="1">
    <source>
        <dbReference type="EMBL" id="KAJ2890558.1"/>
    </source>
</evidence>
<reference evidence="1" key="1">
    <citation type="submission" date="2022-07" db="EMBL/GenBank/DDBJ databases">
        <title>Phylogenomic reconstructions and comparative analyses of Kickxellomycotina fungi.</title>
        <authorList>
            <person name="Reynolds N.K."/>
            <person name="Stajich J.E."/>
            <person name="Barry K."/>
            <person name="Grigoriev I.V."/>
            <person name="Crous P."/>
            <person name="Smith M.E."/>
        </authorList>
    </citation>
    <scope>NUCLEOTIDE SEQUENCE</scope>
    <source>
        <strain evidence="1">CBS 190363</strain>
    </source>
</reference>
<proteinExistence type="predicted"/>
<sequence>MKSMLIPEYKVVMLGTGGVGKSMLTTRFINGEFSHEYDPTIEDSYRKQCQIDGDLCVLDILDTAGQEEYAAMRDYHIRSGHGFIIVYSVTATSSLIEAEKLAEHVRRVKDSEKVAIVLVGNKCDLVDLRTISTLDGERTARRMRSGFYETSAKKKINVDEMFIQSVRRIKFYGKQARTSGTGSSTSQESNGSAQSSRRDTIKLEAAKPKTNSGSSTKSWLPARKSTLPPPPPVTFVDNTSDIIDSYYATAEDYCAPCSPTKRRNTAAVAPSDNKRRNTRGVSLMPEQRRSTRMSSHPAKRSTNDSSPTGMDDEKPVIRLVGYGTDIKQFQKSANVNKALPIPKRRKQWQAHACPIL</sequence>
<name>A0ACC1LZ15_9FUNG</name>
<accession>A0ACC1LZ15</accession>
<dbReference type="EMBL" id="JANBVB010001304">
    <property type="protein sequence ID" value="KAJ2890558.1"/>
    <property type="molecule type" value="Genomic_DNA"/>
</dbReference>
<dbReference type="Proteomes" id="UP001139981">
    <property type="component" value="Unassembled WGS sequence"/>
</dbReference>
<evidence type="ECO:0000313" key="2">
    <source>
        <dbReference type="Proteomes" id="UP001139981"/>
    </source>
</evidence>